<comment type="similarity">
    <text evidence="5">Belongs to the bacterial ribosomal protein bL25 family. CTC subfamily.</text>
</comment>
<dbReference type="PANTHER" id="PTHR33284">
    <property type="entry name" value="RIBOSOMAL PROTEIN L25/GLN-TRNA SYNTHETASE, ANTI-CODON-BINDING DOMAIN-CONTAINING PROTEIN"/>
    <property type="match status" value="1"/>
</dbReference>
<comment type="subunit">
    <text evidence="5">Part of the 50S ribosomal subunit; part of the 5S rRNA/L5/L18/L25 subcomplex. Contacts the 5S rRNA. Binds to the 5S rRNA independently of L5 and L18.</text>
</comment>
<evidence type="ECO:0000256" key="2">
    <source>
        <dbReference type="ARBA" id="ARBA00022884"/>
    </source>
</evidence>
<dbReference type="InterPro" id="IPR020057">
    <property type="entry name" value="Ribosomal_bL25_b-dom"/>
</dbReference>
<evidence type="ECO:0000313" key="10">
    <source>
        <dbReference type="Proteomes" id="UP000183255"/>
    </source>
</evidence>
<dbReference type="RefSeq" id="WP_031575082.1">
    <property type="nucleotide sequence ID" value="NZ_FNDZ01000003.1"/>
</dbReference>
<dbReference type="GO" id="GO:0022625">
    <property type="term" value="C:cytosolic large ribosomal subunit"/>
    <property type="evidence" value="ECO:0007669"/>
    <property type="project" value="TreeGrafter"/>
</dbReference>
<evidence type="ECO:0000256" key="6">
    <source>
        <dbReference type="SAM" id="MobiDB-lite"/>
    </source>
</evidence>
<dbReference type="GO" id="GO:0006412">
    <property type="term" value="P:translation"/>
    <property type="evidence" value="ECO:0007669"/>
    <property type="project" value="UniProtKB-UniRule"/>
</dbReference>
<accession>A0A1G8LXD3</accession>
<dbReference type="Proteomes" id="UP000183255">
    <property type="component" value="Unassembled WGS sequence"/>
</dbReference>
<dbReference type="InterPro" id="IPR011035">
    <property type="entry name" value="Ribosomal_bL25/Gln-tRNA_synth"/>
</dbReference>
<proteinExistence type="inferred from homology"/>
<dbReference type="Pfam" id="PF14693">
    <property type="entry name" value="Ribosomal_TL5_C"/>
    <property type="match status" value="1"/>
</dbReference>
<evidence type="ECO:0000256" key="1">
    <source>
        <dbReference type="ARBA" id="ARBA00022730"/>
    </source>
</evidence>
<evidence type="ECO:0000256" key="5">
    <source>
        <dbReference type="HAMAP-Rule" id="MF_01334"/>
    </source>
</evidence>
<reference evidence="9 10" key="1">
    <citation type="submission" date="2016-10" db="EMBL/GenBank/DDBJ databases">
        <authorList>
            <person name="de Groot N.N."/>
        </authorList>
    </citation>
    <scope>NUCLEOTIDE SEQUENCE [LARGE SCALE GENOMIC DNA]</scope>
    <source>
        <strain evidence="9 10">CGMCC 1.5058</strain>
    </source>
</reference>
<dbReference type="PANTHER" id="PTHR33284:SF1">
    <property type="entry name" value="RIBOSOMAL PROTEIN L25_GLN-TRNA SYNTHETASE, ANTI-CODON-BINDING DOMAIN-CONTAINING PROTEIN"/>
    <property type="match status" value="1"/>
</dbReference>
<feature type="domain" description="Large ribosomal subunit protein bL25 beta" evidence="8">
    <location>
        <begin position="99"/>
        <end position="176"/>
    </location>
</feature>
<evidence type="ECO:0000256" key="3">
    <source>
        <dbReference type="ARBA" id="ARBA00022980"/>
    </source>
</evidence>
<feature type="domain" description="Large ribosomal subunit protein bL25 L25" evidence="7">
    <location>
        <begin position="10"/>
        <end position="90"/>
    </location>
</feature>
<dbReference type="InterPro" id="IPR001021">
    <property type="entry name" value="Ribosomal_bL25_long"/>
</dbReference>
<dbReference type="GO" id="GO:0008097">
    <property type="term" value="F:5S rRNA binding"/>
    <property type="evidence" value="ECO:0007669"/>
    <property type="project" value="InterPro"/>
</dbReference>
<dbReference type="Gene3D" id="2.170.120.20">
    <property type="entry name" value="Ribosomal protein L25, beta domain"/>
    <property type="match status" value="1"/>
</dbReference>
<evidence type="ECO:0000313" key="9">
    <source>
        <dbReference type="EMBL" id="SDI60325.1"/>
    </source>
</evidence>
<dbReference type="Gene3D" id="2.40.240.10">
    <property type="entry name" value="Ribosomal Protein L25, Chain P"/>
    <property type="match status" value="1"/>
</dbReference>
<dbReference type="GO" id="GO:0003735">
    <property type="term" value="F:structural constituent of ribosome"/>
    <property type="evidence" value="ECO:0007669"/>
    <property type="project" value="InterPro"/>
</dbReference>
<dbReference type="InterPro" id="IPR029751">
    <property type="entry name" value="Ribosomal_L25_dom"/>
</dbReference>
<feature type="region of interest" description="Disordered" evidence="6">
    <location>
        <begin position="184"/>
        <end position="206"/>
    </location>
</feature>
<dbReference type="HAMAP" id="MF_01334">
    <property type="entry name" value="Ribosomal_bL25_CTC"/>
    <property type="match status" value="1"/>
</dbReference>
<dbReference type="SUPFAM" id="SSF50715">
    <property type="entry name" value="Ribosomal protein L25-like"/>
    <property type="match status" value="1"/>
</dbReference>
<name>A0A1G8LXD3_9CLOT</name>
<dbReference type="CDD" id="cd00495">
    <property type="entry name" value="Ribosomal_L25_TL5_CTC"/>
    <property type="match status" value="1"/>
</dbReference>
<protein>
    <recommendedName>
        <fullName evidence="5">Large ribosomal subunit protein bL25</fullName>
    </recommendedName>
    <alternativeName>
        <fullName evidence="5">General stress protein CTC</fullName>
    </alternativeName>
</protein>
<dbReference type="NCBIfam" id="TIGR00731">
    <property type="entry name" value="bL25_bact_ctc"/>
    <property type="match status" value="1"/>
</dbReference>
<keyword evidence="1 5" id="KW-0699">rRNA-binding</keyword>
<dbReference type="AlphaFoldDB" id="A0A1G8LXD3"/>
<dbReference type="InterPro" id="IPR037121">
    <property type="entry name" value="Ribosomal_bL25_C"/>
</dbReference>
<dbReference type="EMBL" id="FNDZ01000003">
    <property type="protein sequence ID" value="SDI60325.1"/>
    <property type="molecule type" value="Genomic_DNA"/>
</dbReference>
<dbReference type="Pfam" id="PF01386">
    <property type="entry name" value="Ribosomal_L25p"/>
    <property type="match status" value="1"/>
</dbReference>
<feature type="compositionally biased region" description="Acidic residues" evidence="6">
    <location>
        <begin position="184"/>
        <end position="193"/>
    </location>
</feature>
<keyword evidence="3 5" id="KW-0689">Ribosomal protein</keyword>
<comment type="function">
    <text evidence="5">This is one of the proteins that binds to the 5S RNA in the ribosome where it forms part of the central protuberance.</text>
</comment>
<evidence type="ECO:0000259" key="8">
    <source>
        <dbReference type="Pfam" id="PF14693"/>
    </source>
</evidence>
<evidence type="ECO:0000259" key="7">
    <source>
        <dbReference type="Pfam" id="PF01386"/>
    </source>
</evidence>
<keyword evidence="2 5" id="KW-0694">RNA-binding</keyword>
<keyword evidence="4 5" id="KW-0687">Ribonucleoprotein</keyword>
<gene>
    <name evidence="5" type="primary">rplY</name>
    <name evidence="5" type="synonym">ctc</name>
    <name evidence="9" type="ORF">SAMN05421804_103212</name>
</gene>
<organism evidence="9 10">
    <name type="scientific">Proteiniclasticum ruminis</name>
    <dbReference type="NCBI Taxonomy" id="398199"/>
    <lineage>
        <taxon>Bacteria</taxon>
        <taxon>Bacillati</taxon>
        <taxon>Bacillota</taxon>
        <taxon>Clostridia</taxon>
        <taxon>Eubacteriales</taxon>
        <taxon>Clostridiaceae</taxon>
        <taxon>Proteiniclasticum</taxon>
    </lineage>
</organism>
<dbReference type="InterPro" id="IPR020930">
    <property type="entry name" value="Ribosomal_uL5_bac-type"/>
</dbReference>
<sequence>MSNTVYQVSSRSGVKAKKLRRDGIIPGVLYGREFKDSIPLEMTLSEANKLLKENTKSSIVKLEGLEKTVTAIVKEVQRNGATYLPEHIDFQAISLREIISVTVPLHILGEESLTHRRLLFQPNVQELILKGPAEDLPEKLEIDVSELNFEDKVHLSALTIPDGIEVEAEEDVLLGVVLSAQMAEVDEDAEEPAEGSAEPKVIGEEE</sequence>
<evidence type="ECO:0000256" key="4">
    <source>
        <dbReference type="ARBA" id="ARBA00023274"/>
    </source>
</evidence>
<dbReference type="InterPro" id="IPR020056">
    <property type="entry name" value="Rbsml_bL25/Gln-tRNA_synth_N"/>
</dbReference>